<protein>
    <submittedName>
        <fullName evidence="2">Antitoxin</fullName>
    </submittedName>
</protein>
<dbReference type="Pfam" id="PF14013">
    <property type="entry name" value="MT0933_antitox"/>
    <property type="match status" value="1"/>
</dbReference>
<evidence type="ECO:0000313" key="3">
    <source>
        <dbReference type="Proteomes" id="UP001589700"/>
    </source>
</evidence>
<name>A0ABV5JUA6_9ACTN</name>
<dbReference type="InterPro" id="IPR028037">
    <property type="entry name" value="Antitoxin_Rv0909/MT0933"/>
</dbReference>
<sequence>MGFLDKAKEFAGKNPDKVQSGIDKAGDMFDEKTGGKHAEHVDKVQDKAGDFLTGGGNNAPEGGHEAPEGEGQPPA</sequence>
<gene>
    <name evidence="2" type="ORF">ACFFVD_16330</name>
</gene>
<dbReference type="RefSeq" id="WP_182631070.1">
    <property type="nucleotide sequence ID" value="NZ_JAALDM010000026.1"/>
</dbReference>
<organism evidence="2 3">
    <name type="scientific">Dietzia aerolata</name>
    <dbReference type="NCBI Taxonomy" id="595984"/>
    <lineage>
        <taxon>Bacteria</taxon>
        <taxon>Bacillati</taxon>
        <taxon>Actinomycetota</taxon>
        <taxon>Actinomycetes</taxon>
        <taxon>Mycobacteriales</taxon>
        <taxon>Dietziaceae</taxon>
        <taxon>Dietzia</taxon>
    </lineage>
</organism>
<dbReference type="EMBL" id="JBHMDY010000031">
    <property type="protein sequence ID" value="MFB9261353.1"/>
    <property type="molecule type" value="Genomic_DNA"/>
</dbReference>
<comment type="caution">
    <text evidence="2">The sequence shown here is derived from an EMBL/GenBank/DDBJ whole genome shotgun (WGS) entry which is preliminary data.</text>
</comment>
<evidence type="ECO:0000313" key="2">
    <source>
        <dbReference type="EMBL" id="MFB9261353.1"/>
    </source>
</evidence>
<evidence type="ECO:0000256" key="1">
    <source>
        <dbReference type="SAM" id="MobiDB-lite"/>
    </source>
</evidence>
<accession>A0ABV5JUA6</accession>
<feature type="region of interest" description="Disordered" evidence="1">
    <location>
        <begin position="1"/>
        <end position="75"/>
    </location>
</feature>
<feature type="compositionally biased region" description="Basic and acidic residues" evidence="1">
    <location>
        <begin position="24"/>
        <end position="49"/>
    </location>
</feature>
<feature type="compositionally biased region" description="Basic and acidic residues" evidence="1">
    <location>
        <begin position="1"/>
        <end position="16"/>
    </location>
</feature>
<proteinExistence type="predicted"/>
<dbReference type="Proteomes" id="UP001589700">
    <property type="component" value="Unassembled WGS sequence"/>
</dbReference>
<reference evidence="2 3" key="1">
    <citation type="submission" date="2024-09" db="EMBL/GenBank/DDBJ databases">
        <authorList>
            <person name="Sun Q."/>
            <person name="Mori K."/>
        </authorList>
    </citation>
    <scope>NUCLEOTIDE SEQUENCE [LARGE SCALE GENOMIC DNA]</scope>
    <source>
        <strain evidence="2 3">CCM 7659</strain>
    </source>
</reference>
<keyword evidence="3" id="KW-1185">Reference proteome</keyword>